<dbReference type="Gene3D" id="2.30.60.10">
    <property type="entry name" value="Cyanovirin-N"/>
    <property type="match status" value="1"/>
</dbReference>
<evidence type="ECO:0000259" key="2">
    <source>
        <dbReference type="Pfam" id="PF08881"/>
    </source>
</evidence>
<proteinExistence type="predicted"/>
<reference evidence="3 4" key="1">
    <citation type="submission" date="2023-01" db="EMBL/GenBank/DDBJ databases">
        <title>Analysis of 21 Apiospora genomes using comparative genomics revels a genus with tremendous synthesis potential of carbohydrate active enzymes and secondary metabolites.</title>
        <authorList>
            <person name="Sorensen T."/>
        </authorList>
    </citation>
    <scope>NUCLEOTIDE SEQUENCE [LARGE SCALE GENOMIC DNA]</scope>
    <source>
        <strain evidence="3 4">CBS 24483</strain>
    </source>
</reference>
<sequence>MKISAVIFTLIGVSSATSWGADCYDEKLDASGLLTANCDAGDGQGTRNATSIDLNKCFGWDGQKIADMPNGNYSESCTDCTLNRLVYRLPIYKKQVWMNCTCGEPAVDAALNTDRTRLDNVYGVLTC</sequence>
<accession>A0ABR1PYA7</accession>
<organism evidence="3 4">
    <name type="scientific">Apiospora aurea</name>
    <dbReference type="NCBI Taxonomy" id="335848"/>
    <lineage>
        <taxon>Eukaryota</taxon>
        <taxon>Fungi</taxon>
        <taxon>Dikarya</taxon>
        <taxon>Ascomycota</taxon>
        <taxon>Pezizomycotina</taxon>
        <taxon>Sordariomycetes</taxon>
        <taxon>Xylariomycetidae</taxon>
        <taxon>Amphisphaeriales</taxon>
        <taxon>Apiosporaceae</taxon>
        <taxon>Apiospora</taxon>
    </lineage>
</organism>
<dbReference type="Pfam" id="PF08881">
    <property type="entry name" value="CVNH"/>
    <property type="match status" value="1"/>
</dbReference>
<feature type="signal peptide" evidence="1">
    <location>
        <begin position="1"/>
        <end position="16"/>
    </location>
</feature>
<evidence type="ECO:0000313" key="4">
    <source>
        <dbReference type="Proteomes" id="UP001391051"/>
    </source>
</evidence>
<keyword evidence="4" id="KW-1185">Reference proteome</keyword>
<evidence type="ECO:0000256" key="1">
    <source>
        <dbReference type="SAM" id="SignalP"/>
    </source>
</evidence>
<feature type="domain" description="Cyanovirin-N" evidence="2">
    <location>
        <begin position="23"/>
        <end position="112"/>
    </location>
</feature>
<name>A0ABR1PYA7_9PEZI</name>
<dbReference type="Proteomes" id="UP001391051">
    <property type="component" value="Unassembled WGS sequence"/>
</dbReference>
<dbReference type="RefSeq" id="XP_066694666.1">
    <property type="nucleotide sequence ID" value="XM_066847970.1"/>
</dbReference>
<dbReference type="InterPro" id="IPR036673">
    <property type="entry name" value="Cyanovirin-N_sf"/>
</dbReference>
<evidence type="ECO:0000313" key="3">
    <source>
        <dbReference type="EMBL" id="KAK7942635.1"/>
    </source>
</evidence>
<dbReference type="InterPro" id="IPR011058">
    <property type="entry name" value="Cyanovirin-N"/>
</dbReference>
<dbReference type="SUPFAM" id="SSF51322">
    <property type="entry name" value="Cyanovirin-N"/>
    <property type="match status" value="1"/>
</dbReference>
<dbReference type="GeneID" id="92081032"/>
<feature type="chain" id="PRO_5046853005" description="Cyanovirin-N domain-containing protein" evidence="1">
    <location>
        <begin position="17"/>
        <end position="127"/>
    </location>
</feature>
<comment type="caution">
    <text evidence="3">The sequence shown here is derived from an EMBL/GenBank/DDBJ whole genome shotgun (WGS) entry which is preliminary data.</text>
</comment>
<protein>
    <recommendedName>
        <fullName evidence="2">Cyanovirin-N domain-containing protein</fullName>
    </recommendedName>
</protein>
<gene>
    <name evidence="3" type="ORF">PG986_011748</name>
</gene>
<dbReference type="EMBL" id="JAQQWE010000008">
    <property type="protein sequence ID" value="KAK7942635.1"/>
    <property type="molecule type" value="Genomic_DNA"/>
</dbReference>
<keyword evidence="1" id="KW-0732">Signal</keyword>